<comment type="caution">
    <text evidence="2">The sequence shown here is derived from an EMBL/GenBank/DDBJ whole genome shotgun (WGS) entry which is preliminary data.</text>
</comment>
<dbReference type="Proteomes" id="UP000240739">
    <property type="component" value="Unassembled WGS sequence"/>
</dbReference>
<evidence type="ECO:0000313" key="2">
    <source>
        <dbReference type="EMBL" id="PTL56107.1"/>
    </source>
</evidence>
<accession>A0A2T4UE91</accession>
<feature type="transmembrane region" description="Helical" evidence="1">
    <location>
        <begin position="34"/>
        <end position="59"/>
    </location>
</feature>
<sequence>MARRILTALGLGMVAFGVAGLLRNAEATEPLNAALFLVGGLALHDGLVAPAVMVLGLVLARLVPRRFRPTVQGALIVSAALTLVAIPPWTGRGRLANNPSLLPQDYGQGLLVALAVVWAVAALLLVRAAVRPPAPAVPEPEPLPEPRPGW</sequence>
<evidence type="ECO:0000313" key="3">
    <source>
        <dbReference type="Proteomes" id="UP000240739"/>
    </source>
</evidence>
<feature type="transmembrane region" description="Helical" evidence="1">
    <location>
        <begin position="110"/>
        <end position="130"/>
    </location>
</feature>
<feature type="transmembrane region" description="Helical" evidence="1">
    <location>
        <begin position="71"/>
        <end position="90"/>
    </location>
</feature>
<reference evidence="2 3" key="1">
    <citation type="submission" date="2018-03" db="EMBL/GenBank/DDBJ databases">
        <title>Aquarubrobacter algicola gen. nov., sp. nov., a novel actinobacterium isolated from shallow eutrophic lake during the end of cyanobacterial harmful algal blooms.</title>
        <authorList>
            <person name="Chun S.J."/>
        </authorList>
    </citation>
    <scope>NUCLEOTIDE SEQUENCE [LARGE SCALE GENOMIC DNA]</scope>
    <source>
        <strain evidence="2 3">Seoho-28</strain>
    </source>
</reference>
<keyword evidence="1" id="KW-0812">Transmembrane</keyword>
<dbReference type="AlphaFoldDB" id="A0A2T4UE91"/>
<evidence type="ECO:0000256" key="1">
    <source>
        <dbReference type="SAM" id="Phobius"/>
    </source>
</evidence>
<name>A0A2T4UE91_9ACTN</name>
<dbReference type="RefSeq" id="WP_107569826.1">
    <property type="nucleotide sequence ID" value="NZ_PYYB01000002.1"/>
</dbReference>
<organism evidence="2 3">
    <name type="scientific">Paraconexibacter algicola</name>
    <dbReference type="NCBI Taxonomy" id="2133960"/>
    <lineage>
        <taxon>Bacteria</taxon>
        <taxon>Bacillati</taxon>
        <taxon>Actinomycetota</taxon>
        <taxon>Thermoleophilia</taxon>
        <taxon>Solirubrobacterales</taxon>
        <taxon>Paraconexibacteraceae</taxon>
        <taxon>Paraconexibacter</taxon>
    </lineage>
</organism>
<gene>
    <name evidence="2" type="ORF">C7Y72_14015</name>
</gene>
<proteinExistence type="predicted"/>
<protein>
    <submittedName>
        <fullName evidence="2">Uncharacterized protein</fullName>
    </submittedName>
</protein>
<dbReference type="OrthoDB" id="3483782at2"/>
<keyword evidence="1" id="KW-0472">Membrane</keyword>
<keyword evidence="1" id="KW-1133">Transmembrane helix</keyword>
<keyword evidence="3" id="KW-1185">Reference proteome</keyword>
<dbReference type="EMBL" id="PYYB01000002">
    <property type="protein sequence ID" value="PTL56107.1"/>
    <property type="molecule type" value="Genomic_DNA"/>
</dbReference>